<evidence type="ECO:0000313" key="3">
    <source>
        <dbReference type="Proteomes" id="UP001237642"/>
    </source>
</evidence>
<evidence type="ECO:0000256" key="1">
    <source>
        <dbReference type="SAM" id="MobiDB-lite"/>
    </source>
</evidence>
<accession>A0AAD8J002</accession>
<proteinExistence type="predicted"/>
<feature type="compositionally biased region" description="Polar residues" evidence="1">
    <location>
        <begin position="157"/>
        <end position="178"/>
    </location>
</feature>
<sequence>MIHVSMSRYRYWKPYSDKFCAKLFETQGEEIEKPYGGGVVPVNNTGEEEGDKSDAVKIATVIRVNEKSGIDTETRSHGSLATVSENQGVIGGLQDKSQKSVVLFKENKSIAYESNKDINEIIFTDPKRRRVAQDTTSPDEDMVSSPQEEDMDDSTQKEQLNQKNLYLVGTASQSRHSS</sequence>
<name>A0AAD8J002_9APIA</name>
<dbReference type="AlphaFoldDB" id="A0AAD8J002"/>
<protein>
    <submittedName>
        <fullName evidence="2">Uncharacterized protein</fullName>
    </submittedName>
</protein>
<keyword evidence="3" id="KW-1185">Reference proteome</keyword>
<dbReference type="Proteomes" id="UP001237642">
    <property type="component" value="Unassembled WGS sequence"/>
</dbReference>
<reference evidence="2" key="1">
    <citation type="submission" date="2023-02" db="EMBL/GenBank/DDBJ databases">
        <title>Genome of toxic invasive species Heracleum sosnowskyi carries increased number of genes despite the absence of recent whole-genome duplications.</title>
        <authorList>
            <person name="Schelkunov M."/>
            <person name="Shtratnikova V."/>
            <person name="Makarenko M."/>
            <person name="Klepikova A."/>
            <person name="Omelchenko D."/>
            <person name="Novikova G."/>
            <person name="Obukhova E."/>
            <person name="Bogdanov V."/>
            <person name="Penin A."/>
            <person name="Logacheva M."/>
        </authorList>
    </citation>
    <scope>NUCLEOTIDE SEQUENCE</scope>
    <source>
        <strain evidence="2">Hsosn_3</strain>
        <tissue evidence="2">Leaf</tissue>
    </source>
</reference>
<feature type="compositionally biased region" description="Acidic residues" evidence="1">
    <location>
        <begin position="137"/>
        <end position="153"/>
    </location>
</feature>
<feature type="region of interest" description="Disordered" evidence="1">
    <location>
        <begin position="125"/>
        <end position="178"/>
    </location>
</feature>
<reference evidence="2" key="2">
    <citation type="submission" date="2023-05" db="EMBL/GenBank/DDBJ databases">
        <authorList>
            <person name="Schelkunov M.I."/>
        </authorList>
    </citation>
    <scope>NUCLEOTIDE SEQUENCE</scope>
    <source>
        <strain evidence="2">Hsosn_3</strain>
        <tissue evidence="2">Leaf</tissue>
    </source>
</reference>
<organism evidence="2 3">
    <name type="scientific">Heracleum sosnowskyi</name>
    <dbReference type="NCBI Taxonomy" id="360622"/>
    <lineage>
        <taxon>Eukaryota</taxon>
        <taxon>Viridiplantae</taxon>
        <taxon>Streptophyta</taxon>
        <taxon>Embryophyta</taxon>
        <taxon>Tracheophyta</taxon>
        <taxon>Spermatophyta</taxon>
        <taxon>Magnoliopsida</taxon>
        <taxon>eudicotyledons</taxon>
        <taxon>Gunneridae</taxon>
        <taxon>Pentapetalae</taxon>
        <taxon>asterids</taxon>
        <taxon>campanulids</taxon>
        <taxon>Apiales</taxon>
        <taxon>Apiaceae</taxon>
        <taxon>Apioideae</taxon>
        <taxon>apioid superclade</taxon>
        <taxon>Tordylieae</taxon>
        <taxon>Tordyliinae</taxon>
        <taxon>Heracleum</taxon>
    </lineage>
</organism>
<evidence type="ECO:0000313" key="2">
    <source>
        <dbReference type="EMBL" id="KAK1394448.1"/>
    </source>
</evidence>
<comment type="caution">
    <text evidence="2">The sequence shown here is derived from an EMBL/GenBank/DDBJ whole genome shotgun (WGS) entry which is preliminary data.</text>
</comment>
<dbReference type="EMBL" id="JAUIZM010000003">
    <property type="protein sequence ID" value="KAK1394448.1"/>
    <property type="molecule type" value="Genomic_DNA"/>
</dbReference>
<gene>
    <name evidence="2" type="ORF">POM88_013504</name>
</gene>